<dbReference type="PANTHER" id="PTHR33202:SF7">
    <property type="entry name" value="FERRIC UPTAKE REGULATION PROTEIN"/>
    <property type="match status" value="1"/>
</dbReference>
<keyword evidence="7" id="KW-0479">Metal-binding</keyword>
<reference evidence="9 10" key="1">
    <citation type="journal article" date="2013" name="Biodegradation">
        <title>Quantitative proteomic analysis of ibuprofen-degrading Patulibacter sp. strain I11.</title>
        <authorList>
            <person name="Almeida B."/>
            <person name="Kjeldal H."/>
            <person name="Lolas I."/>
            <person name="Knudsen A.D."/>
            <person name="Carvalho G."/>
            <person name="Nielsen K.L."/>
            <person name="Barreto Crespo M.T."/>
            <person name="Stensballe A."/>
            <person name="Nielsen J.L."/>
        </authorList>
    </citation>
    <scope>NUCLEOTIDE SEQUENCE [LARGE SCALE GENOMIC DNA]</scope>
    <source>
        <strain evidence="9 10">I11</strain>
    </source>
</reference>
<dbReference type="GO" id="GO:0000976">
    <property type="term" value="F:transcription cis-regulatory region binding"/>
    <property type="evidence" value="ECO:0007669"/>
    <property type="project" value="TreeGrafter"/>
</dbReference>
<evidence type="ECO:0000256" key="4">
    <source>
        <dbReference type="ARBA" id="ARBA00023015"/>
    </source>
</evidence>
<keyword evidence="10" id="KW-1185">Reference proteome</keyword>
<dbReference type="InterPro" id="IPR036390">
    <property type="entry name" value="WH_DNA-bd_sf"/>
</dbReference>
<dbReference type="SUPFAM" id="SSF46785">
    <property type="entry name" value="Winged helix' DNA-binding domain"/>
    <property type="match status" value="1"/>
</dbReference>
<keyword evidence="6" id="KW-0804">Transcription</keyword>
<dbReference type="PANTHER" id="PTHR33202">
    <property type="entry name" value="ZINC UPTAKE REGULATION PROTEIN"/>
    <property type="match status" value="1"/>
</dbReference>
<organism evidence="9 10">
    <name type="scientific">Patulibacter medicamentivorans</name>
    <dbReference type="NCBI Taxonomy" id="1097667"/>
    <lineage>
        <taxon>Bacteria</taxon>
        <taxon>Bacillati</taxon>
        <taxon>Actinomycetota</taxon>
        <taxon>Thermoleophilia</taxon>
        <taxon>Solirubrobacterales</taxon>
        <taxon>Patulibacteraceae</taxon>
        <taxon>Patulibacter</taxon>
    </lineage>
</organism>
<dbReference type="GO" id="GO:1900376">
    <property type="term" value="P:regulation of secondary metabolite biosynthetic process"/>
    <property type="evidence" value="ECO:0007669"/>
    <property type="project" value="TreeGrafter"/>
</dbReference>
<evidence type="ECO:0000256" key="7">
    <source>
        <dbReference type="PIRSR" id="PIRSR602481-1"/>
    </source>
</evidence>
<keyword evidence="4" id="KW-0805">Transcription regulation</keyword>
<dbReference type="AlphaFoldDB" id="H0EA08"/>
<feature type="binding site" evidence="7">
    <location>
        <position position="146"/>
    </location>
    <ligand>
        <name>Zn(2+)</name>
        <dbReference type="ChEBI" id="CHEBI:29105"/>
    </ligand>
</feature>
<dbReference type="GO" id="GO:0003700">
    <property type="term" value="F:DNA-binding transcription factor activity"/>
    <property type="evidence" value="ECO:0007669"/>
    <property type="project" value="InterPro"/>
</dbReference>
<dbReference type="EMBL" id="AGUD01000282">
    <property type="protein sequence ID" value="EHN09489.1"/>
    <property type="molecule type" value="Genomic_DNA"/>
</dbReference>
<comment type="caution">
    <text evidence="9">The sequence shown here is derived from an EMBL/GenBank/DDBJ whole genome shotgun (WGS) entry which is preliminary data.</text>
</comment>
<dbReference type="Gene3D" id="3.30.1490.190">
    <property type="match status" value="1"/>
</dbReference>
<comment type="cofactor">
    <cofactor evidence="8">
        <name>Mn(2+)</name>
        <dbReference type="ChEBI" id="CHEBI:29035"/>
    </cofactor>
    <cofactor evidence="8">
        <name>Fe(2+)</name>
        <dbReference type="ChEBI" id="CHEBI:29033"/>
    </cofactor>
    <text evidence="8">Binds 1 Mn(2+) or Fe(2+) ion per subunit.</text>
</comment>
<evidence type="ECO:0000313" key="9">
    <source>
        <dbReference type="EMBL" id="EHN09489.1"/>
    </source>
</evidence>
<dbReference type="InterPro" id="IPR002481">
    <property type="entry name" value="FUR"/>
</dbReference>
<protein>
    <submittedName>
        <fullName evidence="9">Transcriptional regulator FUR family putativeiron response regulator IRR</fullName>
    </submittedName>
</protein>
<dbReference type="InterPro" id="IPR043135">
    <property type="entry name" value="Fur_C"/>
</dbReference>
<proteinExistence type="inferred from homology"/>
<dbReference type="Proteomes" id="UP000005143">
    <property type="component" value="Unassembled WGS sequence"/>
</dbReference>
<keyword evidence="3 7" id="KW-0862">Zinc</keyword>
<name>H0EA08_9ACTN</name>
<evidence type="ECO:0000313" key="10">
    <source>
        <dbReference type="Proteomes" id="UP000005143"/>
    </source>
</evidence>
<comment type="similarity">
    <text evidence="1">Belongs to the Fur family.</text>
</comment>
<evidence type="ECO:0000256" key="5">
    <source>
        <dbReference type="ARBA" id="ARBA00023125"/>
    </source>
</evidence>
<feature type="binding site" evidence="7">
    <location>
        <position position="106"/>
    </location>
    <ligand>
        <name>Zn(2+)</name>
        <dbReference type="ChEBI" id="CHEBI:29105"/>
    </ligand>
</feature>
<dbReference type="GO" id="GO:0008270">
    <property type="term" value="F:zinc ion binding"/>
    <property type="evidence" value="ECO:0007669"/>
    <property type="project" value="TreeGrafter"/>
</dbReference>
<feature type="binding site" evidence="7">
    <location>
        <position position="143"/>
    </location>
    <ligand>
        <name>Zn(2+)</name>
        <dbReference type="ChEBI" id="CHEBI:29105"/>
    </ligand>
</feature>
<gene>
    <name evidence="9" type="ORF">PAI11_36810</name>
</gene>
<evidence type="ECO:0000256" key="1">
    <source>
        <dbReference type="ARBA" id="ARBA00007957"/>
    </source>
</evidence>
<evidence type="ECO:0000256" key="3">
    <source>
        <dbReference type="ARBA" id="ARBA00022833"/>
    </source>
</evidence>
<dbReference type="OrthoDB" id="8659436at2"/>
<dbReference type="GO" id="GO:0045892">
    <property type="term" value="P:negative regulation of DNA-templated transcription"/>
    <property type="evidence" value="ECO:0007669"/>
    <property type="project" value="TreeGrafter"/>
</dbReference>
<dbReference type="InterPro" id="IPR036388">
    <property type="entry name" value="WH-like_DNA-bd_sf"/>
</dbReference>
<dbReference type="Pfam" id="PF01475">
    <property type="entry name" value="FUR"/>
    <property type="match status" value="1"/>
</dbReference>
<feature type="binding site" evidence="8">
    <location>
        <position position="99"/>
    </location>
    <ligand>
        <name>Fe cation</name>
        <dbReference type="ChEBI" id="CHEBI:24875"/>
    </ligand>
</feature>
<evidence type="ECO:0000256" key="2">
    <source>
        <dbReference type="ARBA" id="ARBA00022491"/>
    </source>
</evidence>
<dbReference type="Gene3D" id="1.10.10.10">
    <property type="entry name" value="Winged helix-like DNA-binding domain superfamily/Winged helix DNA-binding domain"/>
    <property type="match status" value="1"/>
</dbReference>
<feature type="binding site" evidence="7">
    <location>
        <position position="103"/>
    </location>
    <ligand>
        <name>Zn(2+)</name>
        <dbReference type="ChEBI" id="CHEBI:29105"/>
    </ligand>
</feature>
<sequence>MSGMDAPTVTGSADEQLVARLRGAGLRVTPQRLALHRLLAGTPRHVTAEALLREAAGDLPGLALPTVYSTLELFAELGLVRRVAAPGAARYDTNPSPHDHFTCTGCGALIDLDTSAGRAAATRAAEGAGHAVDAATVVVSGRCANCLASAN</sequence>
<accession>H0EA08</accession>
<comment type="cofactor">
    <cofactor evidence="7">
        <name>Zn(2+)</name>
        <dbReference type="ChEBI" id="CHEBI:29105"/>
    </cofactor>
    <text evidence="7">Binds 1 zinc ion per subunit.</text>
</comment>
<dbReference type="CDD" id="cd07153">
    <property type="entry name" value="Fur_like"/>
    <property type="match status" value="1"/>
</dbReference>
<keyword evidence="5" id="KW-0238">DNA-binding</keyword>
<evidence type="ECO:0000256" key="8">
    <source>
        <dbReference type="PIRSR" id="PIRSR602481-2"/>
    </source>
</evidence>
<evidence type="ECO:0000256" key="6">
    <source>
        <dbReference type="ARBA" id="ARBA00023163"/>
    </source>
</evidence>
<keyword evidence="8" id="KW-0408">Iron</keyword>
<keyword evidence="2" id="KW-0678">Repressor</keyword>